<evidence type="ECO:0000313" key="2">
    <source>
        <dbReference type="EMBL" id="KAG0300524.1"/>
    </source>
</evidence>
<organism evidence="2 3">
    <name type="scientific">Dissophora globulifera</name>
    <dbReference type="NCBI Taxonomy" id="979702"/>
    <lineage>
        <taxon>Eukaryota</taxon>
        <taxon>Fungi</taxon>
        <taxon>Fungi incertae sedis</taxon>
        <taxon>Mucoromycota</taxon>
        <taxon>Mortierellomycotina</taxon>
        <taxon>Mortierellomycetes</taxon>
        <taxon>Mortierellales</taxon>
        <taxon>Mortierellaceae</taxon>
        <taxon>Dissophora</taxon>
    </lineage>
</organism>
<proteinExistence type="predicted"/>
<dbReference type="EMBL" id="JAAAIP010002353">
    <property type="protein sequence ID" value="KAG0300524.1"/>
    <property type="molecule type" value="Genomic_DNA"/>
</dbReference>
<feature type="non-terminal residue" evidence="2">
    <location>
        <position position="208"/>
    </location>
</feature>
<feature type="region of interest" description="Disordered" evidence="1">
    <location>
        <begin position="1"/>
        <end position="39"/>
    </location>
</feature>
<gene>
    <name evidence="2" type="ORF">BGZ99_003765</name>
</gene>
<evidence type="ECO:0000256" key="1">
    <source>
        <dbReference type="SAM" id="MobiDB-lite"/>
    </source>
</evidence>
<comment type="caution">
    <text evidence="2">The sequence shown here is derived from an EMBL/GenBank/DDBJ whole genome shotgun (WGS) entry which is preliminary data.</text>
</comment>
<dbReference type="AlphaFoldDB" id="A0A9P6UHY5"/>
<accession>A0A9P6UHY5</accession>
<feature type="compositionally biased region" description="Acidic residues" evidence="1">
    <location>
        <begin position="136"/>
        <end position="152"/>
    </location>
</feature>
<dbReference type="Proteomes" id="UP000738325">
    <property type="component" value="Unassembled WGS sequence"/>
</dbReference>
<feature type="compositionally biased region" description="Low complexity" evidence="1">
    <location>
        <begin position="8"/>
        <end position="20"/>
    </location>
</feature>
<feature type="non-terminal residue" evidence="2">
    <location>
        <position position="1"/>
    </location>
</feature>
<keyword evidence="3" id="KW-1185">Reference proteome</keyword>
<reference evidence="2" key="1">
    <citation type="journal article" date="2020" name="Fungal Divers.">
        <title>Resolving the Mortierellaceae phylogeny through synthesis of multi-gene phylogenetics and phylogenomics.</title>
        <authorList>
            <person name="Vandepol N."/>
            <person name="Liber J."/>
            <person name="Desiro A."/>
            <person name="Na H."/>
            <person name="Kennedy M."/>
            <person name="Barry K."/>
            <person name="Grigoriev I.V."/>
            <person name="Miller A.N."/>
            <person name="O'Donnell K."/>
            <person name="Stajich J.E."/>
            <person name="Bonito G."/>
        </authorList>
    </citation>
    <scope>NUCLEOTIDE SEQUENCE</scope>
    <source>
        <strain evidence="2">REB-010B</strain>
    </source>
</reference>
<protein>
    <submittedName>
        <fullName evidence="2">Uncharacterized protein</fullName>
    </submittedName>
</protein>
<feature type="region of interest" description="Disordered" evidence="1">
    <location>
        <begin position="82"/>
        <end position="208"/>
    </location>
</feature>
<name>A0A9P6UHY5_9FUNG</name>
<sequence length="208" mass="19627">KLSCGITSAGPSPGSPSLLPEDNGDTFGSPVGGAVGDLNFSPTAAATRLSRPTGAECDCPALPTGVLDPADAVAAAAAARLSGPVTGAGGDGDPTPAPTTEMPSPAGAVAGGDSDGPAGAVAGGGRTSHVAAPVSDEGDDPVTTLESDDPVTDDPSNTVEGEGQACPAGIVGSGFHDTFFDVPEPDGEADPAGAVEGGTNDGPADAVP</sequence>
<evidence type="ECO:0000313" key="3">
    <source>
        <dbReference type="Proteomes" id="UP000738325"/>
    </source>
</evidence>